<proteinExistence type="predicted"/>
<sequence>MQKSLIVGCPTFGIHCKNWGFHSAENPDDPILNGEDRQKSKMPAPEVARVELPGKLFLYREAGIFTCCLFSPSRARCQHPGFLQTNY</sequence>
<dbReference type="AntiFam" id="ANF00052">
    <property type="entry name" value="Translation of DNA tandem repeat"/>
</dbReference>
<evidence type="ECO:0000313" key="2">
    <source>
        <dbReference type="Proteomes" id="UP000255087"/>
    </source>
</evidence>
<organism evidence="1 2">
    <name type="scientific">Yersinia pseudotuberculosis</name>
    <dbReference type="NCBI Taxonomy" id="633"/>
    <lineage>
        <taxon>Bacteria</taxon>
        <taxon>Pseudomonadati</taxon>
        <taxon>Pseudomonadota</taxon>
        <taxon>Gammaproteobacteria</taxon>
        <taxon>Enterobacterales</taxon>
        <taxon>Yersiniaceae</taxon>
        <taxon>Yersinia</taxon>
    </lineage>
</organism>
<dbReference type="Proteomes" id="UP000255087">
    <property type="component" value="Unassembled WGS sequence"/>
</dbReference>
<accession>A0A380Q2I6</accession>
<keyword evidence="1" id="KW-0808">Transferase</keyword>
<gene>
    <name evidence="1" type="primary">wbbJ</name>
    <name evidence="1" type="ORF">NCTC8580_00083</name>
</gene>
<protein>
    <submittedName>
        <fullName evidence="1">Acetyltransferase</fullName>
    </submittedName>
</protein>
<evidence type="ECO:0000313" key="1">
    <source>
        <dbReference type="EMBL" id="SUP80044.1"/>
    </source>
</evidence>
<dbReference type="AlphaFoldDB" id="A0A380Q2I6"/>
<name>A0A380Q2I6_YERPU</name>
<reference evidence="1 2" key="1">
    <citation type="submission" date="2018-06" db="EMBL/GenBank/DDBJ databases">
        <authorList>
            <consortium name="Pathogen Informatics"/>
            <person name="Doyle S."/>
        </authorList>
    </citation>
    <scope>NUCLEOTIDE SEQUENCE [LARGE SCALE GENOMIC DNA]</scope>
    <source>
        <strain evidence="1 2">NCTC8580</strain>
    </source>
</reference>
<dbReference type="EMBL" id="UHJC01000001">
    <property type="protein sequence ID" value="SUP80044.1"/>
    <property type="molecule type" value="Genomic_DNA"/>
</dbReference>
<dbReference type="GO" id="GO:0016740">
    <property type="term" value="F:transferase activity"/>
    <property type="evidence" value="ECO:0007669"/>
    <property type="project" value="UniProtKB-KW"/>
</dbReference>